<gene>
    <name evidence="1" type="ORF">B0I10_105139</name>
</gene>
<keyword evidence="2" id="KW-1185">Reference proteome</keyword>
<accession>A0A328WQK8</accession>
<reference evidence="1 2" key="1">
    <citation type="submission" date="2018-06" db="EMBL/GenBank/DDBJ databases">
        <title>Genomic Encyclopedia of Type Strains, Phase III (KMG-III): the genomes of soil and plant-associated and newly described type strains.</title>
        <authorList>
            <person name="Whitman W."/>
        </authorList>
    </citation>
    <scope>NUCLEOTIDE SEQUENCE [LARGE SCALE GENOMIC DNA]</scope>
    <source>
        <strain evidence="1 2">CGMCC 1.12504</strain>
    </source>
</reference>
<dbReference type="PROSITE" id="PS51257">
    <property type="entry name" value="PROKAR_LIPOPROTEIN"/>
    <property type="match status" value="1"/>
</dbReference>
<organism evidence="1 2">
    <name type="scientific">Flavobacterium lacus</name>
    <dbReference type="NCBI Taxonomy" id="1353778"/>
    <lineage>
        <taxon>Bacteria</taxon>
        <taxon>Pseudomonadati</taxon>
        <taxon>Bacteroidota</taxon>
        <taxon>Flavobacteriia</taxon>
        <taxon>Flavobacteriales</taxon>
        <taxon>Flavobacteriaceae</taxon>
        <taxon>Flavobacterium</taxon>
    </lineage>
</organism>
<dbReference type="EMBL" id="QLSV01000005">
    <property type="protein sequence ID" value="RAR48531.1"/>
    <property type="molecule type" value="Genomic_DNA"/>
</dbReference>
<evidence type="ECO:0008006" key="3">
    <source>
        <dbReference type="Google" id="ProtNLM"/>
    </source>
</evidence>
<evidence type="ECO:0000313" key="1">
    <source>
        <dbReference type="EMBL" id="RAR48531.1"/>
    </source>
</evidence>
<proteinExistence type="predicted"/>
<dbReference type="Proteomes" id="UP000249518">
    <property type="component" value="Unassembled WGS sequence"/>
</dbReference>
<dbReference type="OrthoDB" id="1099822at2"/>
<evidence type="ECO:0000313" key="2">
    <source>
        <dbReference type="Proteomes" id="UP000249518"/>
    </source>
</evidence>
<protein>
    <recommendedName>
        <fullName evidence="3">Lipoprotein</fullName>
    </recommendedName>
</protein>
<dbReference type="AlphaFoldDB" id="A0A328WQK8"/>
<dbReference type="RefSeq" id="WP_112085719.1">
    <property type="nucleotide sequence ID" value="NZ_QLSV01000005.1"/>
</dbReference>
<sequence length="163" mass="18232">MKNSLLLIVLVMSLVSCKKFDQDVEPELIKKQALLDTIASADKDENGCLDGAGYFWSTLNKECIKIYESAITLYPQDNQNNEDETKNAYIVFGVDGGNEAEIFLPNQVKSIILIRPEEGQPWKFDDWQLIPWKGFILKKGEEILFAGDGGVGPKITGSDKNED</sequence>
<name>A0A328WQK8_9FLAO</name>
<comment type="caution">
    <text evidence="1">The sequence shown here is derived from an EMBL/GenBank/DDBJ whole genome shotgun (WGS) entry which is preliminary data.</text>
</comment>